<dbReference type="InterPro" id="IPR050266">
    <property type="entry name" value="AB_hydrolase_sf"/>
</dbReference>
<dbReference type="RefSeq" id="WP_182298044.1">
    <property type="nucleotide sequence ID" value="NZ_CP059851.1"/>
</dbReference>
<dbReference type="PANTHER" id="PTHR43798:SF33">
    <property type="entry name" value="HYDROLASE, PUTATIVE (AFU_ORTHOLOGUE AFUA_2G14860)-RELATED"/>
    <property type="match status" value="1"/>
</dbReference>
<dbReference type="Gene3D" id="3.40.50.1820">
    <property type="entry name" value="alpha/beta hydrolase"/>
    <property type="match status" value="1"/>
</dbReference>
<proteinExistence type="predicted"/>
<dbReference type="GO" id="GO:0016020">
    <property type="term" value="C:membrane"/>
    <property type="evidence" value="ECO:0007669"/>
    <property type="project" value="TreeGrafter"/>
</dbReference>
<dbReference type="GO" id="GO:0047372">
    <property type="term" value="F:monoacylglycerol lipase activity"/>
    <property type="evidence" value="ECO:0007669"/>
    <property type="project" value="TreeGrafter"/>
</dbReference>
<reference evidence="2 3" key="1">
    <citation type="submission" date="2020-07" db="EMBL/GenBank/DDBJ databases">
        <title>Complete genome sequence for Sandaracinobacter sp. M6.</title>
        <authorList>
            <person name="Tang Y."/>
            <person name="Liu Q."/>
            <person name="Guo Z."/>
            <person name="Lei P."/>
            <person name="Huang B."/>
        </authorList>
    </citation>
    <scope>NUCLEOTIDE SEQUENCE [LARGE SCALE GENOMIC DNA]</scope>
    <source>
        <strain evidence="2 3">M6</strain>
    </source>
</reference>
<evidence type="ECO:0000313" key="2">
    <source>
        <dbReference type="EMBL" id="QMW24221.1"/>
    </source>
</evidence>
<gene>
    <name evidence="2" type="ORF">H3309_07135</name>
</gene>
<dbReference type="Proteomes" id="UP000515292">
    <property type="component" value="Chromosome"/>
</dbReference>
<keyword evidence="2" id="KW-0378">Hydrolase</keyword>
<dbReference type="AlphaFoldDB" id="A0A7G5ILH9"/>
<feature type="domain" description="AB hydrolase-1" evidence="1">
    <location>
        <begin position="36"/>
        <end position="287"/>
    </location>
</feature>
<dbReference type="EMBL" id="CP059851">
    <property type="protein sequence ID" value="QMW24221.1"/>
    <property type="molecule type" value="Genomic_DNA"/>
</dbReference>
<keyword evidence="3" id="KW-1185">Reference proteome</keyword>
<dbReference type="SUPFAM" id="SSF53474">
    <property type="entry name" value="alpha/beta-Hydrolases"/>
    <property type="match status" value="1"/>
</dbReference>
<dbReference type="GO" id="GO:0046464">
    <property type="term" value="P:acylglycerol catabolic process"/>
    <property type="evidence" value="ECO:0007669"/>
    <property type="project" value="TreeGrafter"/>
</dbReference>
<dbReference type="InterPro" id="IPR000073">
    <property type="entry name" value="AB_hydrolase_1"/>
</dbReference>
<evidence type="ECO:0000313" key="3">
    <source>
        <dbReference type="Proteomes" id="UP000515292"/>
    </source>
</evidence>
<dbReference type="InterPro" id="IPR000639">
    <property type="entry name" value="Epox_hydrolase-like"/>
</dbReference>
<dbReference type="KEGG" id="sand:H3309_07135"/>
<name>A0A7G5ILH9_9SPHN</name>
<dbReference type="Pfam" id="PF00561">
    <property type="entry name" value="Abhydrolase_1"/>
    <property type="match status" value="1"/>
</dbReference>
<evidence type="ECO:0000259" key="1">
    <source>
        <dbReference type="Pfam" id="PF00561"/>
    </source>
</evidence>
<dbReference type="InterPro" id="IPR029058">
    <property type="entry name" value="AB_hydrolase_fold"/>
</dbReference>
<dbReference type="PANTHER" id="PTHR43798">
    <property type="entry name" value="MONOACYLGLYCEROL LIPASE"/>
    <property type="match status" value="1"/>
</dbReference>
<protein>
    <submittedName>
        <fullName evidence="2">Alpha/beta hydrolase</fullName>
    </submittedName>
</protein>
<organism evidence="2 3">
    <name type="scientific">Sandaracinobacteroides saxicola</name>
    <dbReference type="NCBI Taxonomy" id="2759707"/>
    <lineage>
        <taxon>Bacteria</taxon>
        <taxon>Pseudomonadati</taxon>
        <taxon>Pseudomonadota</taxon>
        <taxon>Alphaproteobacteria</taxon>
        <taxon>Sphingomonadales</taxon>
        <taxon>Sphingosinicellaceae</taxon>
        <taxon>Sandaracinobacteroides</taxon>
    </lineage>
</organism>
<dbReference type="PRINTS" id="PR00111">
    <property type="entry name" value="ABHYDROLASE"/>
</dbReference>
<dbReference type="PRINTS" id="PR00412">
    <property type="entry name" value="EPOXHYDRLASE"/>
</dbReference>
<sequence length="307" mass="33063">MTALAASPPLPAPVTASMVDAAGLAMHVIQAGSGAPIVLLHGFPDHAAAWRPLIDQLSADHRVIAPDLRGYNLTERPLAIDAYRPAALIGDIIGLLDALDLRQAILCGHDWGGVLAAWVAMTHPDRVAGLVLINAPPPNLLQTMIWDDPGQRAASQYIAFLQSAAADAPMQEAHVEALLTRFLGRDIAAGQLTPADVESYRTAWTRPGVWQAMLAWYRASPFHCPPADETAPSRRWTTTLPARIERPVQLIWGARDRVFVPAMPERIAAMCHDASVAILPDAGHVPHRADPARCAGIIRAFRARLPA</sequence>
<accession>A0A7G5ILH9</accession>